<accession>A0ABN3DVX2</accession>
<organism evidence="1 2">
    <name type="scientific">Kitasatospora cystarginea</name>
    <dbReference type="NCBI Taxonomy" id="58350"/>
    <lineage>
        <taxon>Bacteria</taxon>
        <taxon>Bacillati</taxon>
        <taxon>Actinomycetota</taxon>
        <taxon>Actinomycetes</taxon>
        <taxon>Kitasatosporales</taxon>
        <taxon>Streptomycetaceae</taxon>
        <taxon>Kitasatospora</taxon>
    </lineage>
</organism>
<sequence length="72" mass="7626">MTMEGARACPVQECDGQVELSAQAVDGVWDWRCLGCGAFGYTLPPGYAAAHPGEQFLQLVGRRVNASAKPVS</sequence>
<evidence type="ECO:0000313" key="2">
    <source>
        <dbReference type="Proteomes" id="UP001500305"/>
    </source>
</evidence>
<gene>
    <name evidence="1" type="ORF">GCM10010430_25610</name>
</gene>
<dbReference type="Proteomes" id="UP001500305">
    <property type="component" value="Unassembled WGS sequence"/>
</dbReference>
<comment type="caution">
    <text evidence="1">The sequence shown here is derived from an EMBL/GenBank/DDBJ whole genome shotgun (WGS) entry which is preliminary data.</text>
</comment>
<protein>
    <submittedName>
        <fullName evidence="1">Uncharacterized protein</fullName>
    </submittedName>
</protein>
<reference evidence="1 2" key="1">
    <citation type="journal article" date="2019" name="Int. J. Syst. Evol. Microbiol.">
        <title>The Global Catalogue of Microorganisms (GCM) 10K type strain sequencing project: providing services to taxonomists for standard genome sequencing and annotation.</title>
        <authorList>
            <consortium name="The Broad Institute Genomics Platform"/>
            <consortium name="The Broad Institute Genome Sequencing Center for Infectious Disease"/>
            <person name="Wu L."/>
            <person name="Ma J."/>
        </authorList>
    </citation>
    <scope>NUCLEOTIDE SEQUENCE [LARGE SCALE GENOMIC DNA]</scope>
    <source>
        <strain evidence="1 2">JCM 7356</strain>
    </source>
</reference>
<evidence type="ECO:0000313" key="1">
    <source>
        <dbReference type="EMBL" id="GAA2242872.1"/>
    </source>
</evidence>
<name>A0ABN3DVX2_9ACTN</name>
<proteinExistence type="predicted"/>
<keyword evidence="2" id="KW-1185">Reference proteome</keyword>
<dbReference type="EMBL" id="BAAATR010000009">
    <property type="protein sequence ID" value="GAA2242872.1"/>
    <property type="molecule type" value="Genomic_DNA"/>
</dbReference>